<dbReference type="OrthoDB" id="9781031at2"/>
<dbReference type="PATRIC" id="fig|45067.4.peg.494"/>
<accession>A0A0W0VVX9</accession>
<evidence type="ECO:0000256" key="5">
    <source>
        <dbReference type="ARBA" id="ARBA00023002"/>
    </source>
</evidence>
<keyword evidence="3" id="KW-0479">Metal-binding</keyword>
<dbReference type="SUPFAM" id="SSF55347">
    <property type="entry name" value="Glyceraldehyde-3-phosphate dehydrogenase-like, C-terminal domain"/>
    <property type="match status" value="1"/>
</dbReference>
<evidence type="ECO:0000259" key="6">
    <source>
        <dbReference type="SMART" id="SM00829"/>
    </source>
</evidence>
<dbReference type="GO" id="GO:0000166">
    <property type="term" value="F:nucleotide binding"/>
    <property type="evidence" value="ECO:0007669"/>
    <property type="project" value="InterPro"/>
</dbReference>
<dbReference type="Pfam" id="PF01408">
    <property type="entry name" value="GFO_IDH_MocA"/>
    <property type="match status" value="1"/>
</dbReference>
<dbReference type="InterPro" id="IPR011032">
    <property type="entry name" value="GroES-like_sf"/>
</dbReference>
<dbReference type="EMBL" id="LNYI01000010">
    <property type="protein sequence ID" value="KTD24331.1"/>
    <property type="molecule type" value="Genomic_DNA"/>
</dbReference>
<evidence type="ECO:0000313" key="7">
    <source>
        <dbReference type="EMBL" id="KTD24331.1"/>
    </source>
</evidence>
<dbReference type="Gene3D" id="3.90.180.10">
    <property type="entry name" value="Medium-chain alcohol dehydrogenases, catalytic domain"/>
    <property type="match status" value="1"/>
</dbReference>
<dbReference type="PANTHER" id="PTHR43350:SF19">
    <property type="entry name" value="D-GULOSIDE 3-DEHYDROGENASE"/>
    <property type="match status" value="1"/>
</dbReference>
<dbReference type="Pfam" id="PF00107">
    <property type="entry name" value="ADH_zinc_N"/>
    <property type="match status" value="1"/>
</dbReference>
<protein>
    <submittedName>
        <fullName evidence="7">Oxidoreductase</fullName>
    </submittedName>
</protein>
<comment type="cofactor">
    <cofactor evidence="1">
        <name>Zn(2+)</name>
        <dbReference type="ChEBI" id="CHEBI:29105"/>
    </cofactor>
</comment>
<dbReference type="SUPFAM" id="SSF51735">
    <property type="entry name" value="NAD(P)-binding Rossmann-fold domains"/>
    <property type="match status" value="2"/>
</dbReference>
<evidence type="ECO:0000256" key="1">
    <source>
        <dbReference type="ARBA" id="ARBA00001947"/>
    </source>
</evidence>
<comment type="caution">
    <text evidence="7">The sequence shown here is derived from an EMBL/GenBank/DDBJ whole genome shotgun (WGS) entry which is preliminary data.</text>
</comment>
<dbReference type="GO" id="GO:0016491">
    <property type="term" value="F:oxidoreductase activity"/>
    <property type="evidence" value="ECO:0007669"/>
    <property type="project" value="UniProtKB-KW"/>
</dbReference>
<dbReference type="CDD" id="cd08255">
    <property type="entry name" value="2-desacetyl-2-hydroxyethyl_bacteriochlorophyllide_like"/>
    <property type="match status" value="1"/>
</dbReference>
<keyword evidence="5" id="KW-0560">Oxidoreductase</keyword>
<dbReference type="InterPro" id="IPR055170">
    <property type="entry name" value="GFO_IDH_MocA-like_dom"/>
</dbReference>
<keyword evidence="8" id="KW-1185">Reference proteome</keyword>
<dbReference type="Pfam" id="PF22725">
    <property type="entry name" value="GFO_IDH_MocA_C3"/>
    <property type="match status" value="1"/>
</dbReference>
<evidence type="ECO:0000256" key="4">
    <source>
        <dbReference type="ARBA" id="ARBA00022833"/>
    </source>
</evidence>
<dbReference type="SMART" id="SM00829">
    <property type="entry name" value="PKS_ER"/>
    <property type="match status" value="1"/>
</dbReference>
<dbReference type="SUPFAM" id="SSF50129">
    <property type="entry name" value="GroES-like"/>
    <property type="match status" value="1"/>
</dbReference>
<comment type="similarity">
    <text evidence="2">Belongs to the zinc-containing alcohol dehydrogenase family.</text>
</comment>
<dbReference type="RefSeq" id="WP_051546140.1">
    <property type="nucleotide sequence ID" value="NZ_CAAAJD010000009.1"/>
</dbReference>
<dbReference type="Proteomes" id="UP000054869">
    <property type="component" value="Unassembled WGS sequence"/>
</dbReference>
<dbReference type="Gene3D" id="3.40.50.720">
    <property type="entry name" value="NAD(P)-binding Rossmann-like Domain"/>
    <property type="match status" value="2"/>
</dbReference>
<dbReference type="InterPro" id="IPR013149">
    <property type="entry name" value="ADH-like_C"/>
</dbReference>
<proteinExistence type="inferred from homology"/>
<dbReference type="InterPro" id="IPR020843">
    <property type="entry name" value="ER"/>
</dbReference>
<dbReference type="AlphaFoldDB" id="A0A0W0VVX9"/>
<evidence type="ECO:0000256" key="3">
    <source>
        <dbReference type="ARBA" id="ARBA00022723"/>
    </source>
</evidence>
<name>A0A0W0VVX9_9GAMM</name>
<dbReference type="eggNOG" id="COG1063">
    <property type="taxonomic scope" value="Bacteria"/>
</dbReference>
<dbReference type="STRING" id="45067.Llan_0470"/>
<sequence length="720" mass="78504">MKQVLIHKGNAIIRDVPAPQVGPGEVLVKVHTSCLSVGTEMSGIRQSAVPLWKKALKQPEKVAATLKLASSMGLQRTLSLLEEKREAAYPTGYSATGIVVNVGADIHDIAIGDRVACAGAQCAHHAEFIRVPRNLCASLPESLSWESASTVTLGAIALQGIRRAEPTLGENFAVIGLGILGQLTVQLLKANGCRTIGIDIDSERIALALSLGMDLGLNPNEGDNIEQVQRVTDGLGVDGVIITAATPSDAVVSTAFKLCRKKGRVVLVGDVGLHLNRADFYVKEIDFLISSSYGPGRYDHRYEEQGLDYPVAYVRWTENRNMNEYLRLLAEKRIQVDRLISARYPISEASKAYASLNDAAIKPMMVLLTYPEDSKPIHTVHLKPAAKPTQGKIRVAVLGAGAFARSAHLPNLQSMSERFIIQAIVTRTGHNATAAAKQFGASYCSTDFDEVLSDPDVDAVIIATRHHQHGSMALAALQAGKHVLVEKPLALTIEELIALDEFINATNDKPKPILLTGYNRRFSPYARRMAELLQGRSAPFIVNYRMNAGYIPLDNWVHGPEGGGRNLGEACHIYDLFTYLTNAEVISVTAQSIMPKSHHYGRHDNFIATMTFNDGSVASLTYTALGAKDFPKETADLYVDGKLMVLSDYKSLEVHGIKGKSLKTSAQEKGLREELISFADAINNGSWPIPWWQQLQSAKIALLVEEQIAMMRDETRAVSK</sequence>
<dbReference type="GO" id="GO:0046872">
    <property type="term" value="F:metal ion binding"/>
    <property type="evidence" value="ECO:0007669"/>
    <property type="project" value="UniProtKB-KW"/>
</dbReference>
<gene>
    <name evidence="7" type="ORF">Llan_0470</name>
</gene>
<keyword evidence="4" id="KW-0862">Zinc</keyword>
<dbReference type="eggNOG" id="COG0673">
    <property type="taxonomic scope" value="Bacteria"/>
</dbReference>
<evidence type="ECO:0000313" key="8">
    <source>
        <dbReference type="Proteomes" id="UP000054869"/>
    </source>
</evidence>
<dbReference type="InterPro" id="IPR000683">
    <property type="entry name" value="Gfo/Idh/MocA-like_OxRdtase_N"/>
</dbReference>
<organism evidence="7 8">
    <name type="scientific">Legionella lansingensis</name>
    <dbReference type="NCBI Taxonomy" id="45067"/>
    <lineage>
        <taxon>Bacteria</taxon>
        <taxon>Pseudomonadati</taxon>
        <taxon>Pseudomonadota</taxon>
        <taxon>Gammaproteobacteria</taxon>
        <taxon>Legionellales</taxon>
        <taxon>Legionellaceae</taxon>
        <taxon>Legionella</taxon>
    </lineage>
</organism>
<dbReference type="InterPro" id="IPR036291">
    <property type="entry name" value="NAD(P)-bd_dom_sf"/>
</dbReference>
<reference evidence="7 8" key="1">
    <citation type="submission" date="2015-11" db="EMBL/GenBank/DDBJ databases">
        <title>Genomic analysis of 38 Legionella species identifies large and diverse effector repertoires.</title>
        <authorList>
            <person name="Burstein D."/>
            <person name="Amaro F."/>
            <person name="Zusman T."/>
            <person name="Lifshitz Z."/>
            <person name="Cohen O."/>
            <person name="Gilbert J.A."/>
            <person name="Pupko T."/>
            <person name="Shuman H.A."/>
            <person name="Segal G."/>
        </authorList>
    </citation>
    <scope>NUCLEOTIDE SEQUENCE [LARGE SCALE GENOMIC DNA]</scope>
    <source>
        <strain evidence="7 8">ATCC 49751</strain>
    </source>
</reference>
<dbReference type="PANTHER" id="PTHR43350">
    <property type="entry name" value="NAD-DEPENDENT ALCOHOL DEHYDROGENASE"/>
    <property type="match status" value="1"/>
</dbReference>
<dbReference type="Gene3D" id="3.30.360.10">
    <property type="entry name" value="Dihydrodipicolinate Reductase, domain 2"/>
    <property type="match status" value="1"/>
</dbReference>
<evidence type="ECO:0000256" key="2">
    <source>
        <dbReference type="ARBA" id="ARBA00008072"/>
    </source>
</evidence>
<feature type="domain" description="Enoyl reductase (ER)" evidence="6">
    <location>
        <begin position="9"/>
        <end position="367"/>
    </location>
</feature>